<reference evidence="3" key="1">
    <citation type="submission" date="2022-11" db="UniProtKB">
        <authorList>
            <consortium name="WormBaseParasite"/>
        </authorList>
    </citation>
    <scope>IDENTIFICATION</scope>
</reference>
<keyword evidence="2" id="KW-1185">Reference proteome</keyword>
<keyword evidence="1" id="KW-0472">Membrane</keyword>
<dbReference type="AlphaFoldDB" id="A0A915EU97"/>
<dbReference type="Proteomes" id="UP000887574">
    <property type="component" value="Unplaced"/>
</dbReference>
<dbReference type="WBParaSite" id="jg9587">
    <property type="protein sequence ID" value="jg9587"/>
    <property type="gene ID" value="jg9587"/>
</dbReference>
<proteinExistence type="predicted"/>
<accession>A0A915EU97</accession>
<sequence length="156" mass="17774">MKYLRESNVTILNNLQRGGRYETFGLFLFALCTIVCIFKRVCSDSNPLVIFPSSLHPVAPMIFTSTSKCLSAAEPWLQISILCGNTCDVMMFLQYCNWAANVRLINLHTDKLFYRPTERVEVRALPLTHEGSLYQGDVEFQLLDPNGFKIFNKLLG</sequence>
<name>A0A915EU97_9BILA</name>
<dbReference type="Gene3D" id="2.60.40.1930">
    <property type="match status" value="1"/>
</dbReference>
<protein>
    <submittedName>
        <fullName evidence="3">Uncharacterized protein</fullName>
    </submittedName>
</protein>
<evidence type="ECO:0000313" key="3">
    <source>
        <dbReference type="WBParaSite" id="jg9587"/>
    </source>
</evidence>
<evidence type="ECO:0000313" key="2">
    <source>
        <dbReference type="Proteomes" id="UP000887574"/>
    </source>
</evidence>
<evidence type="ECO:0000256" key="1">
    <source>
        <dbReference type="SAM" id="Phobius"/>
    </source>
</evidence>
<feature type="transmembrane region" description="Helical" evidence="1">
    <location>
        <begin position="21"/>
        <end position="41"/>
    </location>
</feature>
<keyword evidence="1" id="KW-0812">Transmembrane</keyword>
<keyword evidence="1" id="KW-1133">Transmembrane helix</keyword>
<organism evidence="2 3">
    <name type="scientific">Ditylenchus dipsaci</name>
    <dbReference type="NCBI Taxonomy" id="166011"/>
    <lineage>
        <taxon>Eukaryota</taxon>
        <taxon>Metazoa</taxon>
        <taxon>Ecdysozoa</taxon>
        <taxon>Nematoda</taxon>
        <taxon>Chromadorea</taxon>
        <taxon>Rhabditida</taxon>
        <taxon>Tylenchina</taxon>
        <taxon>Tylenchomorpha</taxon>
        <taxon>Sphaerularioidea</taxon>
        <taxon>Anguinidae</taxon>
        <taxon>Anguininae</taxon>
        <taxon>Ditylenchus</taxon>
    </lineage>
</organism>